<dbReference type="Proteomes" id="UP001153461">
    <property type="component" value="Unassembled WGS sequence"/>
</dbReference>
<accession>A0A9W4HIP2</accession>
<dbReference type="OrthoDB" id="6500128at2759"/>
<gene>
    <name evidence="2" type="ORF">PNAL_LOCUS2636</name>
</gene>
<evidence type="ECO:0000256" key="1">
    <source>
        <dbReference type="SAM" id="Phobius"/>
    </source>
</evidence>
<dbReference type="AlphaFoldDB" id="A0A9W4HIP2"/>
<keyword evidence="1" id="KW-0812">Transmembrane</keyword>
<protein>
    <submittedName>
        <fullName evidence="2">Uncharacterized protein</fullName>
    </submittedName>
</protein>
<name>A0A9W4HIP2_PENNA</name>
<evidence type="ECO:0000313" key="2">
    <source>
        <dbReference type="EMBL" id="CAG8027854.1"/>
    </source>
</evidence>
<sequence>MVGCIAEVGTVSIGELSLTLGSLIVLVVCSFASKRALCLSSLPGSLVVSYGPNPAVSYVVLSVCSASLYIDLGVCDAVSGVFSADGDENGV</sequence>
<organism evidence="2 3">
    <name type="scientific">Penicillium nalgiovense</name>
    <dbReference type="NCBI Taxonomy" id="60175"/>
    <lineage>
        <taxon>Eukaryota</taxon>
        <taxon>Fungi</taxon>
        <taxon>Dikarya</taxon>
        <taxon>Ascomycota</taxon>
        <taxon>Pezizomycotina</taxon>
        <taxon>Eurotiomycetes</taxon>
        <taxon>Eurotiomycetidae</taxon>
        <taxon>Eurotiales</taxon>
        <taxon>Aspergillaceae</taxon>
        <taxon>Penicillium</taxon>
    </lineage>
</organism>
<reference evidence="2" key="1">
    <citation type="submission" date="2021-07" db="EMBL/GenBank/DDBJ databases">
        <authorList>
            <person name="Branca A.L. A."/>
        </authorList>
    </citation>
    <scope>NUCLEOTIDE SEQUENCE</scope>
</reference>
<proteinExistence type="predicted"/>
<comment type="caution">
    <text evidence="2">The sequence shown here is derived from an EMBL/GenBank/DDBJ whole genome shotgun (WGS) entry which is preliminary data.</text>
</comment>
<keyword evidence="1" id="KW-0472">Membrane</keyword>
<evidence type="ECO:0000313" key="3">
    <source>
        <dbReference type="Proteomes" id="UP001153461"/>
    </source>
</evidence>
<feature type="transmembrane region" description="Helical" evidence="1">
    <location>
        <begin position="16"/>
        <end position="33"/>
    </location>
</feature>
<keyword evidence="1" id="KW-1133">Transmembrane helix</keyword>
<dbReference type="EMBL" id="CAJVNV010000086">
    <property type="protein sequence ID" value="CAG8027854.1"/>
    <property type="molecule type" value="Genomic_DNA"/>
</dbReference>